<dbReference type="EMBL" id="KN847974">
    <property type="protein sequence ID" value="KIR49761.1"/>
    <property type="molecule type" value="Genomic_DNA"/>
</dbReference>
<feature type="region of interest" description="Disordered" evidence="1">
    <location>
        <begin position="414"/>
        <end position="458"/>
    </location>
</feature>
<dbReference type="HOGENOM" id="CLU_037535_0_0_1"/>
<dbReference type="Gene3D" id="2.160.20.10">
    <property type="entry name" value="Single-stranded right-handed beta-helix, Pectin lyase-like"/>
    <property type="match status" value="1"/>
</dbReference>
<evidence type="ECO:0000313" key="3">
    <source>
        <dbReference type="EMBL" id="KIR49761.1"/>
    </source>
</evidence>
<feature type="signal peptide" evidence="2">
    <location>
        <begin position="1"/>
        <end position="21"/>
    </location>
</feature>
<accession>A0A0D0VRP3</accession>
<organism evidence="3">
    <name type="scientific">Cryptococcus bacillisporus CA1280</name>
    <dbReference type="NCBI Taxonomy" id="1296109"/>
    <lineage>
        <taxon>Eukaryota</taxon>
        <taxon>Fungi</taxon>
        <taxon>Dikarya</taxon>
        <taxon>Basidiomycota</taxon>
        <taxon>Agaricomycotina</taxon>
        <taxon>Tremellomycetes</taxon>
        <taxon>Tremellales</taxon>
        <taxon>Cryptococcaceae</taxon>
        <taxon>Cryptococcus</taxon>
        <taxon>Cryptococcus gattii species complex</taxon>
    </lineage>
</organism>
<protein>
    <submittedName>
        <fullName evidence="3">Unplaced genomic scaffold supercont1.2, whole genome shotgun sequence</fullName>
    </submittedName>
</protein>
<proteinExistence type="predicted"/>
<sequence>MIPAFSTLSFLILISPFFVSAACTDNSTDTAGLQKLLTDGSDGYKLQLCQSQIYSLTNTLNYTASNQEISTEGYPTGDARAVLVVAGFNQSTAVSASGTTQNSAALRHIIINGNRAANESIYKGGGGNIEFGGANRNQVIEYVKSYNPRGWSCMHISEGQLNCLNATVQYNDIGPCGTDYFQNWADGISLSCSASLVQNNEITDATDGGIVVFGAPFSTVRNNTIKAKTRVMIGGINMVDVKPWKPIGNYSHTVVEGNTIYGGLVPVILTTSQMGNETRGPQEYQAMIKIGLALGPDAWFSDQRFGSNKSFGGVIQDNRFSGAFAFGMGITSAKDFIIQNNTFFGNTSFIGNYGPNCTTGDKTPHPSDPLLEEESTLQNTTISVPASSPFQFVNGTAIGLTCFVPPDSASYSWPYGDGQVNSEQTDKGNGTSGTSTSTGSASQTSMASTGSPNRNESAAKRVTNLPGVKGLLLAIAWAMSQSITIGDFIVVI</sequence>
<keyword evidence="2" id="KW-0732">Signal</keyword>
<feature type="region of interest" description="Disordered" evidence="1">
    <location>
        <begin position="358"/>
        <end position="377"/>
    </location>
</feature>
<dbReference type="AlphaFoldDB" id="A0A0D0VRP3"/>
<dbReference type="InterPro" id="IPR006626">
    <property type="entry name" value="PbH1"/>
</dbReference>
<feature type="compositionally biased region" description="Low complexity" evidence="1">
    <location>
        <begin position="432"/>
        <end position="451"/>
    </location>
</feature>
<evidence type="ECO:0000256" key="2">
    <source>
        <dbReference type="SAM" id="SignalP"/>
    </source>
</evidence>
<dbReference type="SUPFAM" id="SSF51126">
    <property type="entry name" value="Pectin lyase-like"/>
    <property type="match status" value="1"/>
</dbReference>
<feature type="compositionally biased region" description="Polar residues" evidence="1">
    <location>
        <begin position="419"/>
        <end position="429"/>
    </location>
</feature>
<dbReference type="InterPro" id="IPR012334">
    <property type="entry name" value="Pectin_lyas_fold"/>
</dbReference>
<dbReference type="InterPro" id="IPR011050">
    <property type="entry name" value="Pectin_lyase_fold/virulence"/>
</dbReference>
<reference evidence="3" key="1">
    <citation type="submission" date="2015-01" db="EMBL/GenBank/DDBJ databases">
        <title>The Genome Sequence of Cryptococcus gattii CA1280.</title>
        <authorList>
            <consortium name="The Broad Institute Genomics Platform"/>
            <person name="Cuomo C."/>
            <person name="Litvintseva A."/>
            <person name="Chen Y."/>
            <person name="Heitman J."/>
            <person name="Sun S."/>
            <person name="Springer D."/>
            <person name="Dromer F."/>
            <person name="Young S."/>
            <person name="Zeng Q."/>
            <person name="Gargeya S."/>
            <person name="Abouelleil A."/>
            <person name="Alvarado L."/>
            <person name="Chapman S.B."/>
            <person name="Gainer-Dewar J."/>
            <person name="Goldberg J."/>
            <person name="Griggs A."/>
            <person name="Gujja S."/>
            <person name="Hansen M."/>
            <person name="Howarth C."/>
            <person name="Imamovic A."/>
            <person name="Larimer J."/>
            <person name="Murphy C."/>
            <person name="Naylor J."/>
            <person name="Pearson M."/>
            <person name="Priest M."/>
            <person name="Roberts A."/>
            <person name="Saif S."/>
            <person name="Shea T."/>
            <person name="Sykes S."/>
            <person name="Wortman J."/>
            <person name="Nusbaum C."/>
            <person name="Birren B."/>
        </authorList>
    </citation>
    <scope>NUCLEOTIDE SEQUENCE [LARGE SCALE GENOMIC DNA]</scope>
    <source>
        <strain evidence="3">CA1280</strain>
    </source>
</reference>
<feature type="chain" id="PRO_5002235772" evidence="2">
    <location>
        <begin position="22"/>
        <end position="492"/>
    </location>
</feature>
<dbReference type="SMART" id="SM00710">
    <property type="entry name" value="PbH1"/>
    <property type="match status" value="5"/>
</dbReference>
<name>A0A0D0VRP3_CRYGA</name>
<dbReference type="OrthoDB" id="2587928at2759"/>
<gene>
    <name evidence="3" type="ORF">I312_00853</name>
</gene>
<evidence type="ECO:0000256" key="1">
    <source>
        <dbReference type="SAM" id="MobiDB-lite"/>
    </source>
</evidence>